<reference evidence="2 3" key="1">
    <citation type="submission" date="2018-08" db="EMBL/GenBank/DDBJ databases">
        <title>Genome Sequence of Clavibacter michiganensis Subspecies type strains, and the Atypical Peach-Colored Strains Isolated from Tomato.</title>
        <authorList>
            <person name="Osdaghi E."/>
            <person name="Portier P."/>
            <person name="Briand M."/>
            <person name="Jacques M.-A."/>
        </authorList>
    </citation>
    <scope>NUCLEOTIDE SEQUENCE [LARGE SCALE GENOMIC DNA]</scope>
    <source>
        <strain evidence="2 3">CFBP 7493</strain>
    </source>
</reference>
<dbReference type="GO" id="GO:0004497">
    <property type="term" value="F:monooxygenase activity"/>
    <property type="evidence" value="ECO:0007669"/>
    <property type="project" value="UniProtKB-KW"/>
</dbReference>
<dbReference type="Gene3D" id="3.30.70.100">
    <property type="match status" value="1"/>
</dbReference>
<dbReference type="PROSITE" id="PS51725">
    <property type="entry name" value="ABM"/>
    <property type="match status" value="1"/>
</dbReference>
<dbReference type="EMBL" id="QWEC01000376">
    <property type="protein sequence ID" value="RII94070.1"/>
    <property type="molecule type" value="Genomic_DNA"/>
</dbReference>
<dbReference type="InterPro" id="IPR007138">
    <property type="entry name" value="ABM_dom"/>
</dbReference>
<dbReference type="AlphaFoldDB" id="A0A399NIW8"/>
<feature type="domain" description="ABM" evidence="1">
    <location>
        <begin position="3"/>
        <end position="92"/>
    </location>
</feature>
<dbReference type="SUPFAM" id="SSF54909">
    <property type="entry name" value="Dimeric alpha+beta barrel"/>
    <property type="match status" value="1"/>
</dbReference>
<keyword evidence="2" id="KW-0503">Monooxygenase</keyword>
<accession>A0A399NIW8</accession>
<proteinExistence type="predicted"/>
<comment type="caution">
    <text evidence="2">The sequence shown here is derived from an EMBL/GenBank/DDBJ whole genome shotgun (WGS) entry which is preliminary data.</text>
</comment>
<dbReference type="Proteomes" id="UP000266298">
    <property type="component" value="Unassembled WGS sequence"/>
</dbReference>
<keyword evidence="2" id="KW-0560">Oxidoreductase</keyword>
<dbReference type="RefSeq" id="WP_043587747.1">
    <property type="nucleotide sequence ID" value="NZ_QWEC01000376.1"/>
</dbReference>
<dbReference type="InterPro" id="IPR011008">
    <property type="entry name" value="Dimeric_a/b-barrel"/>
</dbReference>
<organism evidence="2 3">
    <name type="scientific">Clavibacter michiganensis</name>
    <dbReference type="NCBI Taxonomy" id="28447"/>
    <lineage>
        <taxon>Bacteria</taxon>
        <taxon>Bacillati</taxon>
        <taxon>Actinomycetota</taxon>
        <taxon>Actinomycetes</taxon>
        <taxon>Micrococcales</taxon>
        <taxon>Microbacteriaceae</taxon>
        <taxon>Clavibacter</taxon>
    </lineage>
</organism>
<evidence type="ECO:0000313" key="2">
    <source>
        <dbReference type="EMBL" id="RII94070.1"/>
    </source>
</evidence>
<gene>
    <name evidence="2" type="ORF">DZF96_15215</name>
</gene>
<protein>
    <submittedName>
        <fullName evidence="2">Monooxygenase</fullName>
    </submittedName>
</protein>
<sequence length="100" mass="10661">MSTTVHLEIQVDESRLADVADVLAETLQATRAFAGNEGLEVLVDDADPARMVVVEQWASTADHDAYVAWRATPEGTARLGEVLAAAPVTRVFSGRIALAL</sequence>
<evidence type="ECO:0000259" key="1">
    <source>
        <dbReference type="PROSITE" id="PS51725"/>
    </source>
</evidence>
<dbReference type="Pfam" id="PF03992">
    <property type="entry name" value="ABM"/>
    <property type="match status" value="1"/>
</dbReference>
<name>A0A399NIW8_9MICO</name>
<evidence type="ECO:0000313" key="3">
    <source>
        <dbReference type="Proteomes" id="UP000266298"/>
    </source>
</evidence>